<evidence type="ECO:0000256" key="1">
    <source>
        <dbReference type="SAM" id="Coils"/>
    </source>
</evidence>
<gene>
    <name evidence="2" type="ORF">ElyMa_003463700</name>
</gene>
<evidence type="ECO:0000313" key="2">
    <source>
        <dbReference type="EMBL" id="GFR57774.1"/>
    </source>
</evidence>
<protein>
    <submittedName>
        <fullName evidence="2">Uncharacterized protein</fullName>
    </submittedName>
</protein>
<reference evidence="2 3" key="1">
    <citation type="journal article" date="2021" name="Elife">
        <title>Chloroplast acquisition without the gene transfer in kleptoplastic sea slugs, Plakobranchus ocellatus.</title>
        <authorList>
            <person name="Maeda T."/>
            <person name="Takahashi S."/>
            <person name="Yoshida T."/>
            <person name="Shimamura S."/>
            <person name="Takaki Y."/>
            <person name="Nagai Y."/>
            <person name="Toyoda A."/>
            <person name="Suzuki Y."/>
            <person name="Arimoto A."/>
            <person name="Ishii H."/>
            <person name="Satoh N."/>
            <person name="Nishiyama T."/>
            <person name="Hasebe M."/>
            <person name="Maruyama T."/>
            <person name="Minagawa J."/>
            <person name="Obokata J."/>
            <person name="Shigenobu S."/>
        </authorList>
    </citation>
    <scope>NUCLEOTIDE SEQUENCE [LARGE SCALE GENOMIC DNA]</scope>
</reference>
<sequence length="134" mass="15588">MELLQQAIEDEKKQQRENIEAFEAALGKISAELFHARSFYKKDALLDETNRAKKVAGELENKAHDDNREILRMTQTLENLTIEKQRTSTSKFGCEQSLLACYSAMERDRQEAEDYRNRVKAELKEIQHVLNAEN</sequence>
<comment type="caution">
    <text evidence="2">The sequence shown here is derived from an EMBL/GenBank/DDBJ whole genome shotgun (WGS) entry which is preliminary data.</text>
</comment>
<keyword evidence="3" id="KW-1185">Reference proteome</keyword>
<organism evidence="2 3">
    <name type="scientific">Elysia marginata</name>
    <dbReference type="NCBI Taxonomy" id="1093978"/>
    <lineage>
        <taxon>Eukaryota</taxon>
        <taxon>Metazoa</taxon>
        <taxon>Spiralia</taxon>
        <taxon>Lophotrochozoa</taxon>
        <taxon>Mollusca</taxon>
        <taxon>Gastropoda</taxon>
        <taxon>Heterobranchia</taxon>
        <taxon>Euthyneura</taxon>
        <taxon>Panpulmonata</taxon>
        <taxon>Sacoglossa</taxon>
        <taxon>Placobranchoidea</taxon>
        <taxon>Plakobranchidae</taxon>
        <taxon>Elysia</taxon>
    </lineage>
</organism>
<dbReference type="EMBL" id="BMAT01007113">
    <property type="protein sequence ID" value="GFR57774.1"/>
    <property type="molecule type" value="Genomic_DNA"/>
</dbReference>
<dbReference type="Proteomes" id="UP000762676">
    <property type="component" value="Unassembled WGS sequence"/>
</dbReference>
<accession>A0AAV4EAS2</accession>
<dbReference type="AlphaFoldDB" id="A0AAV4EAS2"/>
<feature type="coiled-coil region" evidence="1">
    <location>
        <begin position="102"/>
        <end position="129"/>
    </location>
</feature>
<feature type="coiled-coil region" evidence="1">
    <location>
        <begin position="5"/>
        <end position="62"/>
    </location>
</feature>
<keyword evidence="1" id="KW-0175">Coiled coil</keyword>
<name>A0AAV4EAS2_9GAST</name>
<proteinExistence type="predicted"/>
<evidence type="ECO:0000313" key="3">
    <source>
        <dbReference type="Proteomes" id="UP000762676"/>
    </source>
</evidence>